<dbReference type="KEGG" id="lact:D7I46_09070"/>
<dbReference type="InterPro" id="IPR013325">
    <property type="entry name" value="RNA_pol_sigma_r2"/>
</dbReference>
<sequence length="164" mass="19467">MPQNNKINFDQVFSRLKPIVLKAMKQLRVRSWTYDDYLQEGMIVLYQLLESSVGLEGLPIKFKVQYHQRLIDEIRHSQAKKRGFDQLGAVDIYEYSDVISSHGETPESALVFNHLLAEVYECLRPHYQELLVRQMRGEELTRMERYRLKEKIKSILFDLDDSEE</sequence>
<dbReference type="GO" id="GO:0006352">
    <property type="term" value="P:DNA-templated transcription initiation"/>
    <property type="evidence" value="ECO:0007669"/>
    <property type="project" value="InterPro"/>
</dbReference>
<evidence type="ECO:0000313" key="1">
    <source>
        <dbReference type="EMBL" id="AYG01234.1"/>
    </source>
</evidence>
<dbReference type="SUPFAM" id="SSF88946">
    <property type="entry name" value="Sigma2 domain of RNA polymerase sigma factors"/>
    <property type="match status" value="1"/>
</dbReference>
<organism evidence="1 2">
    <name type="scientific">Lactococcus allomyrinae</name>
    <dbReference type="NCBI Taxonomy" id="2419773"/>
    <lineage>
        <taxon>Bacteria</taxon>
        <taxon>Bacillati</taxon>
        <taxon>Bacillota</taxon>
        <taxon>Bacilli</taxon>
        <taxon>Lactobacillales</taxon>
        <taxon>Streptococcaceae</taxon>
        <taxon>Lactococcus</taxon>
    </lineage>
</organism>
<dbReference type="Proteomes" id="UP000269374">
    <property type="component" value="Chromosome"/>
</dbReference>
<dbReference type="GO" id="GO:0003700">
    <property type="term" value="F:DNA-binding transcription factor activity"/>
    <property type="evidence" value="ECO:0007669"/>
    <property type="project" value="InterPro"/>
</dbReference>
<protein>
    <submittedName>
        <fullName evidence="1">Sigma-70 family RNA polymerase sigma factor</fullName>
    </submittedName>
</protein>
<evidence type="ECO:0000313" key="2">
    <source>
        <dbReference type="Proteomes" id="UP000269374"/>
    </source>
</evidence>
<dbReference type="RefSeq" id="WP_120772608.1">
    <property type="nucleotide sequence ID" value="NZ_CP032627.1"/>
</dbReference>
<name>A0A387BG34_9LACT</name>
<keyword evidence="2" id="KW-1185">Reference proteome</keyword>
<dbReference type="EMBL" id="CP032627">
    <property type="protein sequence ID" value="AYG01234.1"/>
    <property type="molecule type" value="Genomic_DNA"/>
</dbReference>
<proteinExistence type="predicted"/>
<gene>
    <name evidence="1" type="ORF">D7I46_09070</name>
</gene>
<dbReference type="OrthoDB" id="1767844at2"/>
<dbReference type="AlphaFoldDB" id="A0A387BG34"/>
<accession>A0A387BG34</accession>
<reference evidence="1 2" key="1">
    <citation type="submission" date="2018-09" db="EMBL/GenBank/DDBJ databases">
        <title>Genome sequencing of strain 1JSPR-7.</title>
        <authorList>
            <person name="Heo J."/>
            <person name="Kim S.-J."/>
            <person name="Kwon S.-W."/>
        </authorList>
    </citation>
    <scope>NUCLEOTIDE SEQUENCE [LARGE SCALE GENOMIC DNA]</scope>
    <source>
        <strain evidence="1 2">1JSPR-7</strain>
    </source>
</reference>